<gene>
    <name evidence="1" type="ORF">PF008_g28090</name>
</gene>
<dbReference type="AlphaFoldDB" id="A0A6G0QD45"/>
<protein>
    <submittedName>
        <fullName evidence="1">Uncharacterized protein</fullName>
    </submittedName>
</protein>
<reference evidence="1 2" key="1">
    <citation type="submission" date="2018-09" db="EMBL/GenBank/DDBJ databases">
        <title>Genomic investigation of the strawberry pathogen Phytophthora fragariae indicates pathogenicity is determined by transcriptional variation in three key races.</title>
        <authorList>
            <person name="Adams T.M."/>
            <person name="Armitage A.D."/>
            <person name="Sobczyk M.K."/>
            <person name="Bates H.J."/>
            <person name="Dunwell J.M."/>
            <person name="Nellist C.F."/>
            <person name="Harrison R.J."/>
        </authorList>
    </citation>
    <scope>NUCLEOTIDE SEQUENCE [LARGE SCALE GENOMIC DNA]</scope>
    <source>
        <strain evidence="1 2">NOV-77</strain>
    </source>
</reference>
<dbReference type="EMBL" id="QXFY01003978">
    <property type="protein sequence ID" value="KAE9280639.1"/>
    <property type="molecule type" value="Genomic_DNA"/>
</dbReference>
<organism evidence="1 2">
    <name type="scientific">Phytophthora fragariae</name>
    <dbReference type="NCBI Taxonomy" id="53985"/>
    <lineage>
        <taxon>Eukaryota</taxon>
        <taxon>Sar</taxon>
        <taxon>Stramenopiles</taxon>
        <taxon>Oomycota</taxon>
        <taxon>Peronosporomycetes</taxon>
        <taxon>Peronosporales</taxon>
        <taxon>Peronosporaceae</taxon>
        <taxon>Phytophthora</taxon>
    </lineage>
</organism>
<comment type="caution">
    <text evidence="1">The sequence shown here is derived from an EMBL/GenBank/DDBJ whole genome shotgun (WGS) entry which is preliminary data.</text>
</comment>
<evidence type="ECO:0000313" key="2">
    <source>
        <dbReference type="Proteomes" id="UP000486351"/>
    </source>
</evidence>
<sequence>MSPRLCVGYSEIAEYKTTENVQRNVQRTPNEFKLWKWGCRFVVNCHVDDCHVHGNDVCYVYGDGSCDDCD</sequence>
<accession>A0A6G0QD45</accession>
<proteinExistence type="predicted"/>
<evidence type="ECO:0000313" key="1">
    <source>
        <dbReference type="EMBL" id="KAE9280639.1"/>
    </source>
</evidence>
<name>A0A6G0QD45_9STRA</name>
<dbReference type="Proteomes" id="UP000486351">
    <property type="component" value="Unassembled WGS sequence"/>
</dbReference>